<proteinExistence type="predicted"/>
<accession>A0ABN3U127</accession>
<evidence type="ECO:0000313" key="2">
    <source>
        <dbReference type="Proteomes" id="UP001500886"/>
    </source>
</evidence>
<dbReference type="Proteomes" id="UP001500886">
    <property type="component" value="Unassembled WGS sequence"/>
</dbReference>
<name>A0ABN3U127_9ACTN</name>
<dbReference type="EMBL" id="BAAASL010000015">
    <property type="protein sequence ID" value="GAA2720629.1"/>
    <property type="molecule type" value="Genomic_DNA"/>
</dbReference>
<protein>
    <submittedName>
        <fullName evidence="1">Uncharacterized protein</fullName>
    </submittedName>
</protein>
<evidence type="ECO:0000313" key="1">
    <source>
        <dbReference type="EMBL" id="GAA2720629.1"/>
    </source>
</evidence>
<reference evidence="1 2" key="1">
    <citation type="journal article" date="2019" name="Int. J. Syst. Evol. Microbiol.">
        <title>The Global Catalogue of Microorganisms (GCM) 10K type strain sequencing project: providing services to taxonomists for standard genome sequencing and annotation.</title>
        <authorList>
            <consortium name="The Broad Institute Genomics Platform"/>
            <consortium name="The Broad Institute Genome Sequencing Center for Infectious Disease"/>
            <person name="Wu L."/>
            <person name="Ma J."/>
        </authorList>
    </citation>
    <scope>NUCLEOTIDE SEQUENCE [LARGE SCALE GENOMIC DNA]</scope>
    <source>
        <strain evidence="1 2">JCM 4542</strain>
    </source>
</reference>
<keyword evidence="2" id="KW-1185">Reference proteome</keyword>
<comment type="caution">
    <text evidence="1">The sequence shown here is derived from an EMBL/GenBank/DDBJ whole genome shotgun (WGS) entry which is preliminary data.</text>
</comment>
<gene>
    <name evidence="1" type="ORF">GCM10010315_41470</name>
</gene>
<organism evidence="1 2">
    <name type="scientific">Streptomyces luteosporeus</name>
    <dbReference type="NCBI Taxonomy" id="173856"/>
    <lineage>
        <taxon>Bacteria</taxon>
        <taxon>Bacillati</taxon>
        <taxon>Actinomycetota</taxon>
        <taxon>Actinomycetes</taxon>
        <taxon>Kitasatosporales</taxon>
        <taxon>Streptomycetaceae</taxon>
        <taxon>Streptomyces</taxon>
    </lineage>
</organism>
<sequence>MKTGTIKYKAGLGKHLADGFIQQDWNNDGRRYRNTYFNASPTA</sequence>